<feature type="region of interest" description="Disordered" evidence="1">
    <location>
        <begin position="39"/>
        <end position="115"/>
    </location>
</feature>
<protein>
    <submittedName>
        <fullName evidence="2">Uncharacterized protein</fullName>
    </submittedName>
</protein>
<evidence type="ECO:0000256" key="1">
    <source>
        <dbReference type="SAM" id="MobiDB-lite"/>
    </source>
</evidence>
<name>X1SMM9_9ZZZZ</name>
<comment type="caution">
    <text evidence="2">The sequence shown here is derived from an EMBL/GenBank/DDBJ whole genome shotgun (WGS) entry which is preliminary data.</text>
</comment>
<accession>X1SMM9</accession>
<sequence>MLKVRLSCPVCGQPMFAKSIEGHMEKVHELTGKVTLRLHPTSSYRHEPETEVGELAPPPEGEDEGRKAATATTPEAEAKAEAEAEAKAAAEAEAEAKAAAEAKAEAAAEAESQSS</sequence>
<organism evidence="2">
    <name type="scientific">marine sediment metagenome</name>
    <dbReference type="NCBI Taxonomy" id="412755"/>
    <lineage>
        <taxon>unclassified sequences</taxon>
        <taxon>metagenomes</taxon>
        <taxon>ecological metagenomes</taxon>
    </lineage>
</organism>
<feature type="compositionally biased region" description="Basic and acidic residues" evidence="1">
    <location>
        <begin position="76"/>
        <end position="106"/>
    </location>
</feature>
<dbReference type="EMBL" id="BARW01016720">
    <property type="protein sequence ID" value="GAI94327.1"/>
    <property type="molecule type" value="Genomic_DNA"/>
</dbReference>
<proteinExistence type="predicted"/>
<evidence type="ECO:0000313" key="2">
    <source>
        <dbReference type="EMBL" id="GAI94327.1"/>
    </source>
</evidence>
<reference evidence="2" key="1">
    <citation type="journal article" date="2014" name="Front. Microbiol.">
        <title>High frequency of phylogenetically diverse reductive dehalogenase-homologous genes in deep subseafloor sedimentary metagenomes.</title>
        <authorList>
            <person name="Kawai M."/>
            <person name="Futagami T."/>
            <person name="Toyoda A."/>
            <person name="Takaki Y."/>
            <person name="Nishi S."/>
            <person name="Hori S."/>
            <person name="Arai W."/>
            <person name="Tsubouchi T."/>
            <person name="Morono Y."/>
            <person name="Uchiyama I."/>
            <person name="Ito T."/>
            <person name="Fujiyama A."/>
            <person name="Inagaki F."/>
            <person name="Takami H."/>
        </authorList>
    </citation>
    <scope>NUCLEOTIDE SEQUENCE</scope>
    <source>
        <strain evidence="2">Expedition CK06-06</strain>
    </source>
</reference>
<gene>
    <name evidence="2" type="ORF">S12H4_29039</name>
</gene>
<dbReference type="AlphaFoldDB" id="X1SMM9"/>